<dbReference type="InterPro" id="IPR019734">
    <property type="entry name" value="TPR_rpt"/>
</dbReference>
<sequence length="597" mass="67305">MFGNHDSQVTATQLKNAAQSSLDAYNYENAIFLCERSLAEQDSEQTRCLLAKCHFLNRNLTAAYGVLDNPEPQTVNGLWLKARVCWDMDKWHEAEEKLLCVLALLNEPEGSINDTAGAPVVPKSEVLWLLGEVTNRTNRVQKAIKAYSEALEFNPYMWKCCERLADLGAWQCIEGKFSDSAAQHYYAKRLKTDEPAPKARAPLTSKTTASINTTPSNIYTTPPNVHTSANNAAENLFRNDRSCQRSSRKGAPFTGDNATSKSISYIMKIFRTLADGYSQVSKCSCKEGIVILRSLPKIQVNTAWVQRLIAKCYYERGEYVVSGQTYEYARRLAPYVHDGMDLYSTVLWQLRATKELSGLSHQLTADNKHSAIAWCVVGNAFSLQKDHESAQVFFERAIQLDPHYMYAYTLLGMEYEAIDAFDKAKACYLKAARISPRYYNVWNALGQTFLREESYARATSCFVKAHELNANSSIIACNLGNVYLAQKQYVVALNHFDLALNIDPKNAVATYYKGKVLNFLGRCEEALVLLLDLMDVAPGEAKIYYLISKIYRELERTNDAAMYLRWARDLDPQSASRPIDSDDDDVADNDIVEDDNP</sequence>
<dbReference type="AlphaFoldDB" id="A0A0L0G6C7"/>
<dbReference type="eggNOG" id="KOG1126">
    <property type="taxonomic scope" value="Eukaryota"/>
</dbReference>
<comment type="similarity">
    <text evidence="2">Belongs to the APC3/CDC27 family.</text>
</comment>
<dbReference type="GO" id="GO:0016567">
    <property type="term" value="P:protein ubiquitination"/>
    <property type="evidence" value="ECO:0007669"/>
    <property type="project" value="TreeGrafter"/>
</dbReference>
<dbReference type="GO" id="GO:0007091">
    <property type="term" value="P:metaphase/anaphase transition of mitotic cell cycle"/>
    <property type="evidence" value="ECO:0007669"/>
    <property type="project" value="TreeGrafter"/>
</dbReference>
<dbReference type="Proteomes" id="UP000054560">
    <property type="component" value="Unassembled WGS sequence"/>
</dbReference>
<proteinExistence type="inferred from homology"/>
<name>A0A0L0G6C7_9EUKA</name>
<dbReference type="GeneID" id="25903862"/>
<protein>
    <submittedName>
        <fullName evidence="5">Uncharacterized protein</fullName>
    </submittedName>
</protein>
<evidence type="ECO:0000256" key="4">
    <source>
        <dbReference type="SAM" id="MobiDB-lite"/>
    </source>
</evidence>
<dbReference type="PROSITE" id="PS50005">
    <property type="entry name" value="TPR"/>
    <property type="match status" value="6"/>
</dbReference>
<accession>A0A0L0G6C7</accession>
<dbReference type="RefSeq" id="XP_014158333.1">
    <property type="nucleotide sequence ID" value="XM_014302858.1"/>
</dbReference>
<evidence type="ECO:0000256" key="1">
    <source>
        <dbReference type="ARBA" id="ARBA00022803"/>
    </source>
</evidence>
<dbReference type="STRING" id="667725.A0A0L0G6C7"/>
<reference evidence="5 6" key="1">
    <citation type="submission" date="2011-02" db="EMBL/GenBank/DDBJ databases">
        <title>The Genome Sequence of Sphaeroforma arctica JP610.</title>
        <authorList>
            <consortium name="The Broad Institute Genome Sequencing Platform"/>
            <person name="Russ C."/>
            <person name="Cuomo C."/>
            <person name="Young S.K."/>
            <person name="Zeng Q."/>
            <person name="Gargeya S."/>
            <person name="Alvarado L."/>
            <person name="Berlin A."/>
            <person name="Chapman S.B."/>
            <person name="Chen Z."/>
            <person name="Freedman E."/>
            <person name="Gellesch M."/>
            <person name="Goldberg J."/>
            <person name="Griggs A."/>
            <person name="Gujja S."/>
            <person name="Heilman E."/>
            <person name="Heiman D."/>
            <person name="Howarth C."/>
            <person name="Mehta T."/>
            <person name="Neiman D."/>
            <person name="Pearson M."/>
            <person name="Roberts A."/>
            <person name="Saif S."/>
            <person name="Shea T."/>
            <person name="Shenoy N."/>
            <person name="Sisk P."/>
            <person name="Stolte C."/>
            <person name="Sykes S."/>
            <person name="White J."/>
            <person name="Yandava C."/>
            <person name="Burger G."/>
            <person name="Gray M.W."/>
            <person name="Holland P.W.H."/>
            <person name="King N."/>
            <person name="Lang F.B.F."/>
            <person name="Roger A.J."/>
            <person name="Ruiz-Trillo I."/>
            <person name="Haas B."/>
            <person name="Nusbaum C."/>
            <person name="Birren B."/>
        </authorList>
    </citation>
    <scope>NUCLEOTIDE SEQUENCE [LARGE SCALE GENOMIC DNA]</scope>
    <source>
        <strain evidence="5 6">JP610</strain>
    </source>
</reference>
<evidence type="ECO:0000313" key="6">
    <source>
        <dbReference type="Proteomes" id="UP000054560"/>
    </source>
</evidence>
<dbReference type="Pfam" id="PF12895">
    <property type="entry name" value="ANAPC3"/>
    <property type="match status" value="1"/>
</dbReference>
<keyword evidence="1 3" id="KW-0802">TPR repeat</keyword>
<evidence type="ECO:0000256" key="3">
    <source>
        <dbReference type="PROSITE-ProRule" id="PRU00339"/>
    </source>
</evidence>
<dbReference type="GO" id="GO:0031145">
    <property type="term" value="P:anaphase-promoting complex-dependent catabolic process"/>
    <property type="evidence" value="ECO:0007669"/>
    <property type="project" value="TreeGrafter"/>
</dbReference>
<dbReference type="EMBL" id="KQ241765">
    <property type="protein sequence ID" value="KNC84431.1"/>
    <property type="molecule type" value="Genomic_DNA"/>
</dbReference>
<evidence type="ECO:0000256" key="2">
    <source>
        <dbReference type="ARBA" id="ARBA00038210"/>
    </source>
</evidence>
<feature type="repeat" description="TPR" evidence="3">
    <location>
        <begin position="439"/>
        <end position="472"/>
    </location>
</feature>
<dbReference type="PANTHER" id="PTHR12558:SF13">
    <property type="entry name" value="CELL DIVISION CYCLE PROTEIN 27 HOMOLOG"/>
    <property type="match status" value="1"/>
</dbReference>
<dbReference type="GO" id="GO:0005680">
    <property type="term" value="C:anaphase-promoting complex"/>
    <property type="evidence" value="ECO:0007669"/>
    <property type="project" value="TreeGrafter"/>
</dbReference>
<dbReference type="OrthoDB" id="329563at2759"/>
<dbReference type="SMART" id="SM00028">
    <property type="entry name" value="TPR"/>
    <property type="match status" value="10"/>
</dbReference>
<feature type="repeat" description="TPR" evidence="3">
    <location>
        <begin position="371"/>
        <end position="404"/>
    </location>
</feature>
<feature type="repeat" description="TPR" evidence="3">
    <location>
        <begin position="124"/>
        <end position="157"/>
    </location>
</feature>
<feature type="repeat" description="TPR" evidence="3">
    <location>
        <begin position="405"/>
        <end position="438"/>
    </location>
</feature>
<dbReference type="GO" id="GO:0051301">
    <property type="term" value="P:cell division"/>
    <property type="evidence" value="ECO:0007669"/>
    <property type="project" value="TreeGrafter"/>
</dbReference>
<feature type="repeat" description="TPR" evidence="3">
    <location>
        <begin position="473"/>
        <end position="506"/>
    </location>
</feature>
<keyword evidence="6" id="KW-1185">Reference proteome</keyword>
<organism evidence="5 6">
    <name type="scientific">Sphaeroforma arctica JP610</name>
    <dbReference type="NCBI Taxonomy" id="667725"/>
    <lineage>
        <taxon>Eukaryota</taxon>
        <taxon>Ichthyosporea</taxon>
        <taxon>Ichthyophonida</taxon>
        <taxon>Sphaeroforma</taxon>
    </lineage>
</organism>
<dbReference type="PANTHER" id="PTHR12558">
    <property type="entry name" value="CELL DIVISION CYCLE 16,23,27"/>
    <property type="match status" value="1"/>
</dbReference>
<feature type="region of interest" description="Disordered" evidence="4">
    <location>
        <begin position="572"/>
        <end position="597"/>
    </location>
</feature>
<dbReference type="SUPFAM" id="SSF48452">
    <property type="entry name" value="TPR-like"/>
    <property type="match status" value="2"/>
</dbReference>
<evidence type="ECO:0000313" key="5">
    <source>
        <dbReference type="EMBL" id="KNC84431.1"/>
    </source>
</evidence>
<dbReference type="Gene3D" id="1.25.40.10">
    <property type="entry name" value="Tetratricopeptide repeat domain"/>
    <property type="match status" value="4"/>
</dbReference>
<dbReference type="InterPro" id="IPR011990">
    <property type="entry name" value="TPR-like_helical_dom_sf"/>
</dbReference>
<gene>
    <name evidence="5" type="ORF">SARC_03358</name>
</gene>
<dbReference type="Pfam" id="PF13181">
    <property type="entry name" value="TPR_8"/>
    <property type="match status" value="2"/>
</dbReference>
<feature type="compositionally biased region" description="Acidic residues" evidence="4">
    <location>
        <begin position="581"/>
        <end position="597"/>
    </location>
</feature>
<feature type="repeat" description="TPR" evidence="3">
    <location>
        <begin position="541"/>
        <end position="574"/>
    </location>
</feature>
<dbReference type="GO" id="GO:0005737">
    <property type="term" value="C:cytoplasm"/>
    <property type="evidence" value="ECO:0007669"/>
    <property type="project" value="TreeGrafter"/>
</dbReference>
<dbReference type="Pfam" id="PF14559">
    <property type="entry name" value="TPR_19"/>
    <property type="match status" value="1"/>
</dbReference>